<evidence type="ECO:0008006" key="4">
    <source>
        <dbReference type="Google" id="ProtNLM"/>
    </source>
</evidence>
<gene>
    <name evidence="2" type="ORF">ACFPN2_16700</name>
</gene>
<keyword evidence="3" id="KW-1185">Reference proteome</keyword>
<evidence type="ECO:0000313" key="2">
    <source>
        <dbReference type="EMBL" id="MFC4310735.1"/>
    </source>
</evidence>
<keyword evidence="1" id="KW-0732">Signal</keyword>
<dbReference type="Proteomes" id="UP001595904">
    <property type="component" value="Unassembled WGS sequence"/>
</dbReference>
<protein>
    <recommendedName>
        <fullName evidence="4">Secreted protein</fullName>
    </recommendedName>
</protein>
<accession>A0ABV8STQ3</accession>
<evidence type="ECO:0000256" key="1">
    <source>
        <dbReference type="SAM" id="SignalP"/>
    </source>
</evidence>
<reference evidence="3" key="1">
    <citation type="journal article" date="2019" name="Int. J. Syst. Evol. Microbiol.">
        <title>The Global Catalogue of Microorganisms (GCM) 10K type strain sequencing project: providing services to taxonomists for standard genome sequencing and annotation.</title>
        <authorList>
            <consortium name="The Broad Institute Genomics Platform"/>
            <consortium name="The Broad Institute Genome Sequencing Center for Infectious Disease"/>
            <person name="Wu L."/>
            <person name="Ma J."/>
        </authorList>
    </citation>
    <scope>NUCLEOTIDE SEQUENCE [LARGE SCALE GENOMIC DNA]</scope>
    <source>
        <strain evidence="3">CGMCC 1.10759</strain>
    </source>
</reference>
<sequence>MKQMLLAMLLPFAAIPAGAQTDRPSREPVKGCQWEKMADAKVGLALWAQRCDFGFRKITPLFQGSSFAIQYSDSGGGPDNLIDVIDQLPDEAPQATLKRFFYEHTAADVRNRCILAEFRGHAAMPAGKQRFTFVPNAVYEKELVAKADPNEVPEPACGEWGEQPEGIQYFEVSTKTSARKLLFVRVGQDEPLFDEQTLQLIEPAAK</sequence>
<dbReference type="EMBL" id="JBHSDU010000003">
    <property type="protein sequence ID" value="MFC4310735.1"/>
    <property type="molecule type" value="Genomic_DNA"/>
</dbReference>
<feature type="chain" id="PRO_5045888382" description="Secreted protein" evidence="1">
    <location>
        <begin position="20"/>
        <end position="206"/>
    </location>
</feature>
<feature type="signal peptide" evidence="1">
    <location>
        <begin position="1"/>
        <end position="19"/>
    </location>
</feature>
<dbReference type="RefSeq" id="WP_380598475.1">
    <property type="nucleotide sequence ID" value="NZ_JBHSDU010000003.1"/>
</dbReference>
<comment type="caution">
    <text evidence="2">The sequence shown here is derived from an EMBL/GenBank/DDBJ whole genome shotgun (WGS) entry which is preliminary data.</text>
</comment>
<organism evidence="2 3">
    <name type="scientific">Steroidobacter flavus</name>
    <dbReference type="NCBI Taxonomy" id="1842136"/>
    <lineage>
        <taxon>Bacteria</taxon>
        <taxon>Pseudomonadati</taxon>
        <taxon>Pseudomonadota</taxon>
        <taxon>Gammaproteobacteria</taxon>
        <taxon>Steroidobacterales</taxon>
        <taxon>Steroidobacteraceae</taxon>
        <taxon>Steroidobacter</taxon>
    </lineage>
</organism>
<proteinExistence type="predicted"/>
<evidence type="ECO:0000313" key="3">
    <source>
        <dbReference type="Proteomes" id="UP001595904"/>
    </source>
</evidence>
<name>A0ABV8STQ3_9GAMM</name>